<proteinExistence type="predicted"/>
<feature type="chain" id="PRO_5012481062" evidence="1">
    <location>
        <begin position="22"/>
        <end position="153"/>
    </location>
</feature>
<gene>
    <name evidence="2" type="ORF">AX774_g17</name>
</gene>
<keyword evidence="1" id="KW-0732">Signal</keyword>
<dbReference type="EMBL" id="LSSK01000001">
    <property type="protein sequence ID" value="OMH86429.1"/>
    <property type="molecule type" value="Genomic_DNA"/>
</dbReference>
<sequence length="153" mass="16746">MIKSTTLSILSILSILVFSSALPQSAQNQTLQTVDENRDLELTTNSHASRNDNMIVQLFRAGSGLSDPLAVGRAPSQPQGTFDIMPNRCYASPAFAAITMGGRNINKGTFLACREANCGGICYVHDMRLGNSINELWYVFGRRHAVSYIWTTS</sequence>
<dbReference type="Proteomes" id="UP000188320">
    <property type="component" value="Unassembled WGS sequence"/>
</dbReference>
<feature type="signal peptide" evidence="1">
    <location>
        <begin position="1"/>
        <end position="21"/>
    </location>
</feature>
<organism evidence="2 3">
    <name type="scientific">Zancudomyces culisetae</name>
    <name type="common">Gut fungus</name>
    <name type="synonym">Smittium culisetae</name>
    <dbReference type="NCBI Taxonomy" id="1213189"/>
    <lineage>
        <taxon>Eukaryota</taxon>
        <taxon>Fungi</taxon>
        <taxon>Fungi incertae sedis</taxon>
        <taxon>Zoopagomycota</taxon>
        <taxon>Kickxellomycotina</taxon>
        <taxon>Harpellomycetes</taxon>
        <taxon>Harpellales</taxon>
        <taxon>Legeriomycetaceae</taxon>
        <taxon>Zancudomyces</taxon>
    </lineage>
</organism>
<evidence type="ECO:0000313" key="2">
    <source>
        <dbReference type="EMBL" id="OMH86429.1"/>
    </source>
</evidence>
<protein>
    <submittedName>
        <fullName evidence="2">Uncharacterized protein</fullName>
    </submittedName>
</protein>
<keyword evidence="3" id="KW-1185">Reference proteome</keyword>
<dbReference type="AlphaFoldDB" id="A0A1R1PZR0"/>
<name>A0A1R1PZR0_ZANCU</name>
<reference evidence="3" key="1">
    <citation type="submission" date="2017-01" db="EMBL/GenBank/DDBJ databases">
        <authorList>
            <person name="Wang Y."/>
            <person name="White M."/>
            <person name="Kvist S."/>
            <person name="Moncalvo J.-M."/>
        </authorList>
    </citation>
    <scope>NUCLEOTIDE SEQUENCE [LARGE SCALE GENOMIC DNA]</scope>
    <source>
        <strain evidence="3">COL-18-3</strain>
    </source>
</reference>
<evidence type="ECO:0000313" key="3">
    <source>
        <dbReference type="Proteomes" id="UP000188320"/>
    </source>
</evidence>
<accession>A0A1R1PZR0</accession>
<evidence type="ECO:0000256" key="1">
    <source>
        <dbReference type="SAM" id="SignalP"/>
    </source>
</evidence>
<comment type="caution">
    <text evidence="2">The sequence shown here is derived from an EMBL/GenBank/DDBJ whole genome shotgun (WGS) entry which is preliminary data.</text>
</comment>